<dbReference type="SUPFAM" id="SSF51556">
    <property type="entry name" value="Metallo-dependent hydrolases"/>
    <property type="match status" value="1"/>
</dbReference>
<dbReference type="PANTHER" id="PTHR22642">
    <property type="entry name" value="IMIDAZOLONEPROPIONASE"/>
    <property type="match status" value="1"/>
</dbReference>
<evidence type="ECO:0000313" key="3">
    <source>
        <dbReference type="Proteomes" id="UP000586095"/>
    </source>
</evidence>
<dbReference type="GO" id="GO:0016810">
    <property type="term" value="F:hydrolase activity, acting on carbon-nitrogen (but not peptide) bonds"/>
    <property type="evidence" value="ECO:0007669"/>
    <property type="project" value="InterPro"/>
</dbReference>
<reference evidence="2 3" key="1">
    <citation type="submission" date="2020-07" db="EMBL/GenBank/DDBJ databases">
        <title>Sequencing the genomes of 1000 actinobacteria strains.</title>
        <authorList>
            <person name="Klenk H.-P."/>
        </authorList>
    </citation>
    <scope>NUCLEOTIDE SEQUENCE [LARGE SCALE GENOMIC DNA]</scope>
    <source>
        <strain evidence="2 3">DSM 17380</strain>
    </source>
</reference>
<dbReference type="InterPro" id="IPR033932">
    <property type="entry name" value="YtcJ-like"/>
</dbReference>
<accession>A0A852R9X4</accession>
<dbReference type="Pfam" id="PF07969">
    <property type="entry name" value="Amidohydro_3"/>
    <property type="match status" value="1"/>
</dbReference>
<keyword evidence="3" id="KW-1185">Reference proteome</keyword>
<evidence type="ECO:0000259" key="1">
    <source>
        <dbReference type="Pfam" id="PF07969"/>
    </source>
</evidence>
<dbReference type="RefSeq" id="WP_185986117.1">
    <property type="nucleotide sequence ID" value="NZ_BAAALZ010000002.1"/>
</dbReference>
<dbReference type="Gene3D" id="3.10.310.70">
    <property type="match status" value="1"/>
</dbReference>
<proteinExistence type="predicted"/>
<protein>
    <recommendedName>
        <fullName evidence="1">Amidohydrolase 3 domain-containing protein</fullName>
    </recommendedName>
</protein>
<dbReference type="Gene3D" id="2.30.40.10">
    <property type="entry name" value="Urease, subunit C, domain 1"/>
    <property type="match status" value="1"/>
</dbReference>
<dbReference type="InterPro" id="IPR013108">
    <property type="entry name" value="Amidohydro_3"/>
</dbReference>
<gene>
    <name evidence="2" type="ORF">BJ960_000503</name>
</gene>
<dbReference type="SUPFAM" id="SSF51338">
    <property type="entry name" value="Composite domain of metallo-dependent hydrolases"/>
    <property type="match status" value="1"/>
</dbReference>
<organism evidence="2 3">
    <name type="scientific">Leucobacter aridicollis</name>
    <dbReference type="NCBI Taxonomy" id="283878"/>
    <lineage>
        <taxon>Bacteria</taxon>
        <taxon>Bacillati</taxon>
        <taxon>Actinomycetota</taxon>
        <taxon>Actinomycetes</taxon>
        <taxon>Micrococcales</taxon>
        <taxon>Microbacteriaceae</taxon>
        <taxon>Leucobacter</taxon>
    </lineage>
</organism>
<dbReference type="CDD" id="cd01300">
    <property type="entry name" value="YtcJ_like"/>
    <property type="match status" value="1"/>
</dbReference>
<comment type="caution">
    <text evidence="2">The sequence shown here is derived from an EMBL/GenBank/DDBJ whole genome shotgun (WGS) entry which is preliminary data.</text>
</comment>
<dbReference type="InterPro" id="IPR011059">
    <property type="entry name" value="Metal-dep_hydrolase_composite"/>
</dbReference>
<dbReference type="AlphaFoldDB" id="A0A852R9X4"/>
<feature type="domain" description="Amidohydrolase 3" evidence="1">
    <location>
        <begin position="47"/>
        <end position="538"/>
    </location>
</feature>
<name>A0A852R9X4_9MICO</name>
<evidence type="ECO:0000313" key="2">
    <source>
        <dbReference type="EMBL" id="NYD25700.1"/>
    </source>
</evidence>
<dbReference type="InterPro" id="IPR032466">
    <property type="entry name" value="Metal_Hydrolase"/>
</dbReference>
<dbReference type="Proteomes" id="UP000586095">
    <property type="component" value="Unassembled WGS sequence"/>
</dbReference>
<dbReference type="Gene3D" id="3.20.20.140">
    <property type="entry name" value="Metal-dependent hydrolases"/>
    <property type="match status" value="1"/>
</dbReference>
<dbReference type="PANTHER" id="PTHR22642:SF2">
    <property type="entry name" value="PROTEIN LONG AFTER FAR-RED 3"/>
    <property type="match status" value="1"/>
</dbReference>
<dbReference type="EMBL" id="JACCBD010000001">
    <property type="protein sequence ID" value="NYD25700.1"/>
    <property type="molecule type" value="Genomic_DNA"/>
</dbReference>
<sequence>MNIDLILRGGRIHTMSAVGTTDAVAIHDGRIIALGEDALRLDARVTRDIRGKTVLPGFIDAHAHSVWFGLTLVELDVAPARSLDEIYALVAERASDTPAGEWIVGAGFNQMSVGNRYPDPDRLTIAAGGRPVWLKHTSGHACVLNRAAMSETGVYEAALRGVEGGRIVLDERGEPTGLLEEQAMRLVQDVMLPYPLARIEEALEAATAHYVSEGLTSVTDAGIGGGWIGHSPQEFSAYQNVLARGSLRTRQQVMPESSTLARHGEPGATGSFVGFNTGVRSGLGDDRLQLGPAKFFLDGSILGATARMTEEYHHCAGSHGYYQGNRDDIRGHALDAGRGGWALAMHAVGDEAVDLAIDIAHTLRAEGITPPMPHRVEHGGVVRPEQLTELAEAGLTVIGQPRFLTLYGDGFREFIGDDRAEWSFRSKSLLDAGMSLALTSDRPVAPGAPLSVIESSMLRRTESGHLYGAHERLTIDEALAAYTTGPAQVTGWAGRKGVIAVGALADLAVLGADPCDVLPEEVSDIPVAATVLGGEAVYDPEGVIAV</sequence>